<accession>A0A3B3BYI8</accession>
<dbReference type="OMA" id="IVDINEW"/>
<evidence type="ECO:0000256" key="1">
    <source>
        <dbReference type="SAM" id="MobiDB-lite"/>
    </source>
</evidence>
<dbReference type="SUPFAM" id="SSF52266">
    <property type="entry name" value="SGNH hydrolase"/>
    <property type="match status" value="1"/>
</dbReference>
<dbReference type="Proteomes" id="UP000261560">
    <property type="component" value="Unplaced"/>
</dbReference>
<evidence type="ECO:0000313" key="4">
    <source>
        <dbReference type="Proteomes" id="UP000261560"/>
    </source>
</evidence>
<dbReference type="Gene3D" id="3.40.50.12690">
    <property type="match status" value="1"/>
</dbReference>
<reference evidence="3" key="1">
    <citation type="submission" date="2025-08" db="UniProtKB">
        <authorList>
            <consortium name="Ensembl"/>
        </authorList>
    </citation>
    <scope>IDENTIFICATION</scope>
</reference>
<dbReference type="GeneTree" id="ENSGT01120000273220"/>
<name>A0A3B3BYI8_ORYME</name>
<dbReference type="Gene3D" id="3.40.50.12700">
    <property type="match status" value="1"/>
</dbReference>
<feature type="domain" description="SGNH hydrolase-type esterase" evidence="2">
    <location>
        <begin position="151"/>
        <end position="277"/>
    </location>
</feature>
<sequence length="291" mass="32160">MMPPTSSAPSPLSCPTCHMFSQDPASFSEDNGRCVNCSLISDLLSRLEQLEARLSSMEAKPASHVVVTRRASHASKAELASIPPPSQQSGNPQNEFVPVGKKQRAKQRHVERPELPVWNRFSPLSNAPTEPKTLVIGSSEVRHVKLKGATVRCYPGARVGDIEGNLRMLAQSKARFRRVVIHAGGNDARRRQSEILKLNVESVCKMAKSVSDTVVFSGPLPNKVSDEMYSRFPSFNRWLAKWCPENGVSYVDNWNMFWEKPGLMRRDGIHPSLDGAALLSRNISASFSHAA</sequence>
<organism evidence="3 4">
    <name type="scientific">Oryzias melastigma</name>
    <name type="common">Marine medaka</name>
    <dbReference type="NCBI Taxonomy" id="30732"/>
    <lineage>
        <taxon>Eukaryota</taxon>
        <taxon>Metazoa</taxon>
        <taxon>Chordata</taxon>
        <taxon>Craniata</taxon>
        <taxon>Vertebrata</taxon>
        <taxon>Euteleostomi</taxon>
        <taxon>Actinopterygii</taxon>
        <taxon>Neopterygii</taxon>
        <taxon>Teleostei</taxon>
        <taxon>Neoteleostei</taxon>
        <taxon>Acanthomorphata</taxon>
        <taxon>Ovalentaria</taxon>
        <taxon>Atherinomorphae</taxon>
        <taxon>Beloniformes</taxon>
        <taxon>Adrianichthyidae</taxon>
        <taxon>Oryziinae</taxon>
        <taxon>Oryzias</taxon>
    </lineage>
</organism>
<dbReference type="Pfam" id="PF13472">
    <property type="entry name" value="Lipase_GDSL_2"/>
    <property type="match status" value="1"/>
</dbReference>
<evidence type="ECO:0000259" key="2">
    <source>
        <dbReference type="Pfam" id="PF13472"/>
    </source>
</evidence>
<keyword evidence="4" id="KW-1185">Reference proteome</keyword>
<dbReference type="Ensembl" id="ENSOMET00000031895.1">
    <property type="protein sequence ID" value="ENSOMEP00000010439.1"/>
    <property type="gene ID" value="ENSOMEG00000011717.1"/>
</dbReference>
<protein>
    <recommendedName>
        <fullName evidence="2">SGNH hydrolase-type esterase domain-containing protein</fullName>
    </recommendedName>
</protein>
<reference evidence="3" key="2">
    <citation type="submission" date="2025-09" db="UniProtKB">
        <authorList>
            <consortium name="Ensembl"/>
        </authorList>
    </citation>
    <scope>IDENTIFICATION</scope>
</reference>
<feature type="region of interest" description="Disordered" evidence="1">
    <location>
        <begin position="76"/>
        <end position="110"/>
    </location>
</feature>
<dbReference type="PaxDb" id="30732-ENSOMEP00000010439"/>
<evidence type="ECO:0000313" key="3">
    <source>
        <dbReference type="Ensembl" id="ENSOMEP00000010439.1"/>
    </source>
</evidence>
<dbReference type="AlphaFoldDB" id="A0A3B3BYI8"/>
<dbReference type="InterPro" id="IPR013830">
    <property type="entry name" value="SGNH_hydro"/>
</dbReference>
<proteinExistence type="predicted"/>